<reference evidence="1 2" key="1">
    <citation type="submission" date="2016-04" db="EMBL/GenBank/DDBJ databases">
        <title>Sequence analysis of the Plodia interpunctella granulovirus genome: Discovery of an unusual inhibitor-of-apoptosis (IAP) gene.</title>
        <authorList>
            <person name="Harrison R.L."/>
            <person name="Rowley D.L."/>
            <person name="Funk C.J."/>
        </authorList>
    </citation>
    <scope>NUCLEOTIDE SEQUENCE [LARGE SCALE GENOMIC DNA]</scope>
    <source>
        <strain evidence="1">Cambridge</strain>
    </source>
</reference>
<evidence type="ECO:0000313" key="2">
    <source>
        <dbReference type="Proteomes" id="UP000204293"/>
    </source>
</evidence>
<sequence length="336" mass="38894">MSKRFADDGLSGAPENKKATMQLEQIVCSKRVFMKDKARVNNDVIHKLECKGVSSNSQSLIYVESKTIFDKIEENCSYRFTVEKRNLRLYLLDYQLIANVTTECVTNITEEHFLNKQYIKINFKVLGAYKQYDAIKIFGLTKVINFYSQCDLIVPLDRLSCFDYDGSDSKTDRVNVVLTQIYNKLINKWWKFEVICDTTNQDNYVLKLKPRSKYEETDHDETVNNEEENISYRQKKIFSCFKIASSECSKKGDEGKTRLEMKFTTTTGNVVVGSMFTDKEDTFDNAINIGIHIENGSELFCVCSRNSENNNFNVIYYNIHNILVKEADDDVVQILC</sequence>
<dbReference type="RefSeq" id="YP_009330230.1">
    <property type="nucleotide sequence ID" value="NC_032255.1"/>
</dbReference>
<name>A0A1L5JGR5_9BBAC</name>
<accession>A0A1L5JGR5</accession>
<dbReference type="Proteomes" id="UP000204293">
    <property type="component" value="Segment"/>
</dbReference>
<dbReference type="EMBL" id="KX151395">
    <property type="protein sequence ID" value="APO13982.1"/>
    <property type="molecule type" value="Genomic_DNA"/>
</dbReference>
<proteinExistence type="predicted"/>
<evidence type="ECO:0000313" key="1">
    <source>
        <dbReference type="EMBL" id="APO13982.1"/>
    </source>
</evidence>
<protein>
    <submittedName>
        <fullName evidence="1">LEF-3</fullName>
    </submittedName>
</protein>
<keyword evidence="2" id="KW-1185">Reference proteome</keyword>
<dbReference type="KEGG" id="vg:30685102"/>
<dbReference type="OrthoDB" id="8148at10239"/>
<organism evidence="1 2">
    <name type="scientific">Plodia interpunctella granulovirus</name>
    <dbReference type="NCBI Taxonomy" id="262175"/>
    <lineage>
        <taxon>Viruses</taxon>
        <taxon>Viruses incertae sedis</taxon>
        <taxon>Naldaviricetes</taxon>
        <taxon>Lefavirales</taxon>
        <taxon>Baculoviridae</taxon>
        <taxon>Betabaculovirus</taxon>
        <taxon>Betabaculovirus plinterpunctellae</taxon>
    </lineage>
</organism>
<dbReference type="GeneID" id="30685102"/>